<keyword evidence="7" id="KW-0677">Repeat</keyword>
<feature type="transmembrane region" description="Helical" evidence="10">
    <location>
        <begin position="46"/>
        <end position="64"/>
    </location>
</feature>
<sequence length="250" mass="27833">MNFLNAQLLAIIFGSLGNVVSFMVFLVPLSTFHKIYKRKSSEGYQFVPYVVALFSAQLLLYYGLIKTNAALIISINAIGCVIEIAYIFVFWFYATKKEKMNLLAFVALLNIIAFGLVVVSTMFASRGAKRVLLVGWMCAVVNVLVFAAPLSIMRKVIKTKSVEFMPLDLSLCLILCATTWFFYGLCVNDKFIAVPNVVGFAFGIAQIGLYLKYKESKKESGNERKGPKGEKNEGLQMCDQVASHDNSHNN</sequence>
<name>A0AAV0EA11_9ASTE</name>
<keyword evidence="6 10" id="KW-0812">Transmembrane</keyword>
<comment type="subcellular location">
    <subcellularLocation>
        <location evidence="1 10">Cell membrane</location>
        <topology evidence="1 10">Multi-pass membrane protein</topology>
    </subcellularLocation>
</comment>
<evidence type="ECO:0000256" key="11">
    <source>
        <dbReference type="SAM" id="MobiDB-lite"/>
    </source>
</evidence>
<dbReference type="Proteomes" id="UP001152523">
    <property type="component" value="Unassembled WGS sequence"/>
</dbReference>
<accession>A0AAV0EA11</accession>
<evidence type="ECO:0000256" key="3">
    <source>
        <dbReference type="ARBA" id="ARBA00022448"/>
    </source>
</evidence>
<evidence type="ECO:0000256" key="4">
    <source>
        <dbReference type="ARBA" id="ARBA00022475"/>
    </source>
</evidence>
<evidence type="ECO:0000256" key="10">
    <source>
        <dbReference type="RuleBase" id="RU910715"/>
    </source>
</evidence>
<keyword evidence="9 10" id="KW-0472">Membrane</keyword>
<feature type="transmembrane region" description="Helical" evidence="10">
    <location>
        <begin position="6"/>
        <end position="26"/>
    </location>
</feature>
<dbReference type="Pfam" id="PF03083">
    <property type="entry name" value="MtN3_slv"/>
    <property type="match status" value="2"/>
</dbReference>
<keyword evidence="5 10" id="KW-0762">Sugar transport</keyword>
<comment type="caution">
    <text evidence="12">The sequence shown here is derived from an EMBL/GenBank/DDBJ whole genome shotgun (WGS) entry which is preliminary data.</text>
</comment>
<evidence type="ECO:0000313" key="13">
    <source>
        <dbReference type="Proteomes" id="UP001152523"/>
    </source>
</evidence>
<evidence type="ECO:0000256" key="9">
    <source>
        <dbReference type="ARBA" id="ARBA00023136"/>
    </source>
</evidence>
<feature type="transmembrane region" description="Helical" evidence="10">
    <location>
        <begin position="70"/>
        <end position="93"/>
    </location>
</feature>
<evidence type="ECO:0000256" key="5">
    <source>
        <dbReference type="ARBA" id="ARBA00022597"/>
    </source>
</evidence>
<keyword evidence="13" id="KW-1185">Reference proteome</keyword>
<feature type="region of interest" description="Disordered" evidence="11">
    <location>
        <begin position="216"/>
        <end position="250"/>
    </location>
</feature>
<feature type="transmembrane region" description="Helical" evidence="10">
    <location>
        <begin position="164"/>
        <end position="185"/>
    </location>
</feature>
<dbReference type="GO" id="GO:0005886">
    <property type="term" value="C:plasma membrane"/>
    <property type="evidence" value="ECO:0007669"/>
    <property type="project" value="UniProtKB-SubCell"/>
</dbReference>
<dbReference type="EMBL" id="CAMAPF010000915">
    <property type="protein sequence ID" value="CAH9120682.1"/>
    <property type="molecule type" value="Genomic_DNA"/>
</dbReference>
<evidence type="ECO:0000313" key="12">
    <source>
        <dbReference type="EMBL" id="CAH9120682.1"/>
    </source>
</evidence>
<keyword evidence="4" id="KW-1003">Cell membrane</keyword>
<feature type="transmembrane region" description="Helical" evidence="10">
    <location>
        <begin position="131"/>
        <end position="152"/>
    </location>
</feature>
<dbReference type="PANTHER" id="PTHR10791:SF134">
    <property type="entry name" value="BIDIRECTIONAL SUGAR TRANSPORTER SWEET9"/>
    <property type="match status" value="1"/>
</dbReference>
<gene>
    <name evidence="12" type="ORF">CEPIT_LOCUS23153</name>
</gene>
<evidence type="ECO:0000256" key="6">
    <source>
        <dbReference type="ARBA" id="ARBA00022692"/>
    </source>
</evidence>
<dbReference type="AlphaFoldDB" id="A0AAV0EA11"/>
<feature type="compositionally biased region" description="Basic and acidic residues" evidence="11">
    <location>
        <begin position="216"/>
        <end position="233"/>
    </location>
</feature>
<feature type="transmembrane region" description="Helical" evidence="10">
    <location>
        <begin position="191"/>
        <end position="211"/>
    </location>
</feature>
<comment type="similarity">
    <text evidence="2 10">Belongs to the SWEET sugar transporter family.</text>
</comment>
<comment type="function">
    <text evidence="10">Mediates both low-affinity uptake and efflux of sugar across the membrane.</text>
</comment>
<evidence type="ECO:0000256" key="8">
    <source>
        <dbReference type="ARBA" id="ARBA00022989"/>
    </source>
</evidence>
<keyword evidence="3 10" id="KW-0813">Transport</keyword>
<dbReference type="Gene3D" id="1.20.1280.290">
    <property type="match status" value="2"/>
</dbReference>
<organism evidence="12 13">
    <name type="scientific">Cuscuta epithymum</name>
    <dbReference type="NCBI Taxonomy" id="186058"/>
    <lineage>
        <taxon>Eukaryota</taxon>
        <taxon>Viridiplantae</taxon>
        <taxon>Streptophyta</taxon>
        <taxon>Embryophyta</taxon>
        <taxon>Tracheophyta</taxon>
        <taxon>Spermatophyta</taxon>
        <taxon>Magnoliopsida</taxon>
        <taxon>eudicotyledons</taxon>
        <taxon>Gunneridae</taxon>
        <taxon>Pentapetalae</taxon>
        <taxon>asterids</taxon>
        <taxon>lamiids</taxon>
        <taxon>Solanales</taxon>
        <taxon>Convolvulaceae</taxon>
        <taxon>Cuscuteae</taxon>
        <taxon>Cuscuta</taxon>
        <taxon>Cuscuta subgen. Cuscuta</taxon>
    </lineage>
</organism>
<dbReference type="InterPro" id="IPR004316">
    <property type="entry name" value="SWEET_rpt"/>
</dbReference>
<reference evidence="12" key="1">
    <citation type="submission" date="2022-07" db="EMBL/GenBank/DDBJ databases">
        <authorList>
            <person name="Macas J."/>
            <person name="Novak P."/>
            <person name="Neumann P."/>
        </authorList>
    </citation>
    <scope>NUCLEOTIDE SEQUENCE</scope>
</reference>
<proteinExistence type="inferred from homology"/>
<feature type="transmembrane region" description="Helical" evidence="10">
    <location>
        <begin position="102"/>
        <end position="125"/>
    </location>
</feature>
<dbReference type="GO" id="GO:0051119">
    <property type="term" value="F:sugar transmembrane transporter activity"/>
    <property type="evidence" value="ECO:0007669"/>
    <property type="project" value="InterPro"/>
</dbReference>
<dbReference type="FunFam" id="1.20.1280.290:FF:000001">
    <property type="entry name" value="Bidirectional sugar transporter SWEET"/>
    <property type="match status" value="1"/>
</dbReference>
<keyword evidence="8 10" id="KW-1133">Transmembrane helix</keyword>
<dbReference type="PANTHER" id="PTHR10791">
    <property type="entry name" value="RAG1-ACTIVATING PROTEIN 1"/>
    <property type="match status" value="1"/>
</dbReference>
<evidence type="ECO:0000256" key="1">
    <source>
        <dbReference type="ARBA" id="ARBA00004651"/>
    </source>
</evidence>
<evidence type="ECO:0000256" key="7">
    <source>
        <dbReference type="ARBA" id="ARBA00022737"/>
    </source>
</evidence>
<protein>
    <recommendedName>
        <fullName evidence="10">Bidirectional sugar transporter SWEET</fullName>
    </recommendedName>
</protein>
<evidence type="ECO:0000256" key="2">
    <source>
        <dbReference type="ARBA" id="ARBA00007809"/>
    </source>
</evidence>
<dbReference type="InterPro" id="IPR047664">
    <property type="entry name" value="SWEET"/>
</dbReference>
<dbReference type="FunFam" id="1.20.1280.290:FF:000003">
    <property type="entry name" value="Bidirectional sugar transporter SWEET"/>
    <property type="match status" value="1"/>
</dbReference>